<evidence type="ECO:0000313" key="3">
    <source>
        <dbReference type="EMBL" id="CAL5137384.1"/>
    </source>
</evidence>
<feature type="transmembrane region" description="Helical" evidence="2">
    <location>
        <begin position="99"/>
        <end position="122"/>
    </location>
</feature>
<gene>
    <name evidence="3" type="ORF">CDAUBV1_LOCUS11699</name>
</gene>
<comment type="caution">
    <text evidence="3">The sequence shown here is derived from an EMBL/GenBank/DDBJ whole genome shotgun (WGS) entry which is preliminary data.</text>
</comment>
<protein>
    <submittedName>
        <fullName evidence="3">Uncharacterized protein</fullName>
    </submittedName>
</protein>
<dbReference type="EMBL" id="CAXLJL010000379">
    <property type="protein sequence ID" value="CAL5137384.1"/>
    <property type="molecule type" value="Genomic_DNA"/>
</dbReference>
<name>A0AAV2TMA3_CALDB</name>
<organism evidence="3 4">
    <name type="scientific">Calicophoron daubneyi</name>
    <name type="common">Rumen fluke</name>
    <name type="synonym">Paramphistomum daubneyi</name>
    <dbReference type="NCBI Taxonomy" id="300641"/>
    <lineage>
        <taxon>Eukaryota</taxon>
        <taxon>Metazoa</taxon>
        <taxon>Spiralia</taxon>
        <taxon>Lophotrochozoa</taxon>
        <taxon>Platyhelminthes</taxon>
        <taxon>Trematoda</taxon>
        <taxon>Digenea</taxon>
        <taxon>Plagiorchiida</taxon>
        <taxon>Pronocephalata</taxon>
        <taxon>Paramphistomoidea</taxon>
        <taxon>Paramphistomidae</taxon>
        <taxon>Calicophoron</taxon>
    </lineage>
</organism>
<dbReference type="AlphaFoldDB" id="A0AAV2TMA3"/>
<reference evidence="3" key="1">
    <citation type="submission" date="2024-06" db="EMBL/GenBank/DDBJ databases">
        <authorList>
            <person name="Liu X."/>
            <person name="Lenzi L."/>
            <person name="Haldenby T S."/>
            <person name="Uol C."/>
        </authorList>
    </citation>
    <scope>NUCLEOTIDE SEQUENCE</scope>
</reference>
<evidence type="ECO:0000256" key="1">
    <source>
        <dbReference type="SAM" id="MobiDB-lite"/>
    </source>
</evidence>
<keyword evidence="2" id="KW-0812">Transmembrane</keyword>
<accession>A0AAV2TMA3</accession>
<feature type="region of interest" description="Disordered" evidence="1">
    <location>
        <begin position="1"/>
        <end position="23"/>
    </location>
</feature>
<evidence type="ECO:0000313" key="4">
    <source>
        <dbReference type="Proteomes" id="UP001497525"/>
    </source>
</evidence>
<keyword evidence="2" id="KW-1133">Transmembrane helix</keyword>
<evidence type="ECO:0000256" key="2">
    <source>
        <dbReference type="SAM" id="Phobius"/>
    </source>
</evidence>
<dbReference type="Proteomes" id="UP001497525">
    <property type="component" value="Unassembled WGS sequence"/>
</dbReference>
<sequence length="159" mass="18008">MVSEPNRPSEASSAPGHQLSMSKQNRLSYTTLRARLNDYRLARSSCDENIDTPIHPIRKVRRIDALQRSEELTQLSPPSCVCRILSSFYFQLFGTVGTWFLAVYLGFGSVCFVLCALYWIWAWGTNKHSRPRNPDEPVISAGFFFDSSPVPMNSGVRQT</sequence>
<keyword evidence="2" id="KW-0472">Membrane</keyword>
<proteinExistence type="predicted"/>